<sequence>MAAPGRLFRKRKKAIDWHGGGGTGRGVRLCERAEMRLGRKSGLQPVTRRIRWRAGGHHLADARSMSIIRLAISSRQKPSYALPFWITFMIEPEFLRHLEGIRIGMLDREMQTKASHVQYFMTDVLQKIPCLISALRDEHDWVREAAAGALTWIGSAAASAVPSLIESLSDEQASVRRAATHALRSIGPAARAATPHLVRIIALSPDSLYDAATSLVAIDSANAERHLLKQINTLDLLQRTSNSRRRLLESLRMAKPSKTSVPTLLTTLTDSHKDNRRLSAELLGMIGLDAIDATPALIAALKDKHDSVVIAVANALGLIGQTAAVRPLTHGLNHKTSDVRWAVAQALELLGPAEATPALILALQDDDDRVREAAASALGSASPTPDIMHHLTHALKHPSHPVRSAAASLVHIGTPAAADALISALNDPDARVRHATADALTSSKHVFISVLHELQIGIRHKDPDIELTISETKHKMIYNLHRETYLFDAYAQSYLKHLKLFHLCIRLYAEGINSLGGACDYLSRHYNSEMRSSGLPMSKPSFAPNLKQLEPVFSKLFGREFKMFTVSNWNGAEPQSYQFSDDALQAADWVLKFLSRQDDLRRDWFGFRRQLVDDKN</sequence>
<dbReference type="InterPro" id="IPR011989">
    <property type="entry name" value="ARM-like"/>
</dbReference>
<dbReference type="SUPFAM" id="SSF48371">
    <property type="entry name" value="ARM repeat"/>
    <property type="match status" value="2"/>
</dbReference>
<dbReference type="InterPro" id="IPR004155">
    <property type="entry name" value="PBS_lyase_HEAT"/>
</dbReference>
<name>A0A1U7CZH2_9BACT</name>
<evidence type="ECO:0000313" key="2">
    <source>
        <dbReference type="EMBL" id="APW64296.1"/>
    </source>
</evidence>
<gene>
    <name evidence="2" type="ORF">BSF38_20004</name>
</gene>
<evidence type="ECO:0000256" key="1">
    <source>
        <dbReference type="ARBA" id="ARBA00045876"/>
    </source>
</evidence>
<dbReference type="PROSITE" id="PS50077">
    <property type="entry name" value="HEAT_REPEAT"/>
    <property type="match status" value="1"/>
</dbReference>
<reference evidence="2 3" key="1">
    <citation type="submission" date="2016-12" db="EMBL/GenBank/DDBJ databases">
        <title>Comparative genomics of four Isosphaeraceae planctomycetes: a common pool of plasmids and glycoside hydrolase genes.</title>
        <authorList>
            <person name="Ivanova A."/>
        </authorList>
    </citation>
    <scope>NUCLEOTIDE SEQUENCE [LARGE SCALE GENOMIC DNA]</scope>
    <source>
        <strain evidence="2 3">PX4</strain>
        <plasmid evidence="3">palbo2</plasmid>
    </source>
</reference>
<dbReference type="Gene3D" id="1.25.10.10">
    <property type="entry name" value="Leucine-rich Repeat Variant"/>
    <property type="match status" value="3"/>
</dbReference>
<dbReference type="OrthoDB" id="284974at2"/>
<keyword evidence="3" id="KW-1185">Reference proteome</keyword>
<dbReference type="PANTHER" id="PTHR12697">
    <property type="entry name" value="PBS LYASE HEAT-LIKE PROTEIN"/>
    <property type="match status" value="1"/>
</dbReference>
<dbReference type="AlphaFoldDB" id="A0A1U7CZH2"/>
<dbReference type="KEGG" id="pbor:BSF38_20004"/>
<dbReference type="SMART" id="SM00567">
    <property type="entry name" value="EZ_HEAT"/>
    <property type="match status" value="7"/>
</dbReference>
<dbReference type="InterPro" id="IPR016024">
    <property type="entry name" value="ARM-type_fold"/>
</dbReference>
<accession>A0A1U7CZH2</accession>
<dbReference type="EMBL" id="CP019084">
    <property type="protein sequence ID" value="APW64296.1"/>
    <property type="molecule type" value="Genomic_DNA"/>
</dbReference>
<comment type="function">
    <text evidence="1">Catalyzes the hydroxylation of the N(6)-(4-aminobutyl)-L-lysine intermediate produced by deoxyhypusine synthase/DHPS on a critical lysine of the eukaryotic translation initiation factor 5A/eIF-5A. This is the second step of the post-translational modification of that lysine into an unusual amino acid residue named hypusine. Hypusination is unique to mature eIF-5A factor and is essential for its function.</text>
</comment>
<dbReference type="PANTHER" id="PTHR12697:SF5">
    <property type="entry name" value="DEOXYHYPUSINE HYDROXYLASE"/>
    <property type="match status" value="1"/>
</dbReference>
<dbReference type="InterPro" id="IPR021133">
    <property type="entry name" value="HEAT_type_2"/>
</dbReference>
<evidence type="ECO:0000313" key="3">
    <source>
        <dbReference type="Proteomes" id="UP000186309"/>
    </source>
</evidence>
<keyword evidence="2" id="KW-0614">Plasmid</keyword>
<dbReference type="GO" id="GO:0016491">
    <property type="term" value="F:oxidoreductase activity"/>
    <property type="evidence" value="ECO:0007669"/>
    <property type="project" value="TreeGrafter"/>
</dbReference>
<geneLocation type="plasmid" evidence="3">
    <name>palbo2</name>
</geneLocation>
<dbReference type="Pfam" id="PF13646">
    <property type="entry name" value="HEAT_2"/>
    <property type="match status" value="3"/>
</dbReference>
<proteinExistence type="predicted"/>
<organism evidence="2 3">
    <name type="scientific">Paludisphaera borealis</name>
    <dbReference type="NCBI Taxonomy" id="1387353"/>
    <lineage>
        <taxon>Bacteria</taxon>
        <taxon>Pseudomonadati</taxon>
        <taxon>Planctomycetota</taxon>
        <taxon>Planctomycetia</taxon>
        <taxon>Isosphaerales</taxon>
        <taxon>Isosphaeraceae</taxon>
        <taxon>Paludisphaera</taxon>
    </lineage>
</organism>
<protein>
    <submittedName>
        <fullName evidence="2">Heat repeat containing protein</fullName>
    </submittedName>
</protein>
<dbReference type="Proteomes" id="UP000186309">
    <property type="component" value="Plasmid PALBO2"/>
</dbReference>